<dbReference type="RefSeq" id="WP_010462628.1">
    <property type="nucleotide sequence ID" value="NZ_CP005960.1"/>
</dbReference>
<dbReference type="KEGG" id="pman:OU5_2193"/>
<accession>A0A024E918</accession>
<dbReference type="PANTHER" id="PTHR38775">
    <property type="entry name" value="INNER MEMBRANE PROTEIN-RELATED"/>
    <property type="match status" value="1"/>
</dbReference>
<evidence type="ECO:0008006" key="4">
    <source>
        <dbReference type="Google" id="ProtNLM"/>
    </source>
</evidence>
<dbReference type="Pfam" id="PF06611">
    <property type="entry name" value="DUF1145"/>
    <property type="match status" value="1"/>
</dbReference>
<name>A0A024E918_9PSED</name>
<gene>
    <name evidence="2" type="ORF">OU5_2193</name>
</gene>
<dbReference type="PANTHER" id="PTHR38775:SF1">
    <property type="entry name" value="INNER MEMBRANE PROTEIN"/>
    <property type="match status" value="1"/>
</dbReference>
<evidence type="ECO:0000313" key="3">
    <source>
        <dbReference type="Proteomes" id="UP000026913"/>
    </source>
</evidence>
<feature type="transmembrane region" description="Helical" evidence="1">
    <location>
        <begin position="36"/>
        <end position="57"/>
    </location>
</feature>
<dbReference type="OrthoDB" id="7032679at2"/>
<dbReference type="EMBL" id="CP005960">
    <property type="protein sequence ID" value="AHZ69272.1"/>
    <property type="molecule type" value="Genomic_DNA"/>
</dbReference>
<proteinExistence type="predicted"/>
<organism evidence="2 3">
    <name type="scientific">Pseudomonas mandelii JR-1</name>
    <dbReference type="NCBI Taxonomy" id="1147786"/>
    <lineage>
        <taxon>Bacteria</taxon>
        <taxon>Pseudomonadati</taxon>
        <taxon>Pseudomonadota</taxon>
        <taxon>Gammaproteobacteria</taxon>
        <taxon>Pseudomonadales</taxon>
        <taxon>Pseudomonadaceae</taxon>
        <taxon>Pseudomonas</taxon>
    </lineage>
</organism>
<dbReference type="HOGENOM" id="CLU_159241_2_0_6"/>
<evidence type="ECO:0000313" key="2">
    <source>
        <dbReference type="EMBL" id="AHZ69272.1"/>
    </source>
</evidence>
<keyword evidence="1" id="KW-0812">Transmembrane</keyword>
<dbReference type="AlphaFoldDB" id="A0A024E918"/>
<reference evidence="2 3" key="1">
    <citation type="journal article" date="2012" name="J. Bacteriol.">
        <title>Genome sequence of cold-adapted Pseudomonas mandelii strain JR-1.</title>
        <authorList>
            <person name="Jang S.H."/>
            <person name="Kim J."/>
            <person name="Kim J."/>
            <person name="Hong S."/>
            <person name="Lee C."/>
        </authorList>
    </citation>
    <scope>NUCLEOTIDE SEQUENCE [LARGE SCALE GENOMIC DNA]</scope>
    <source>
        <strain evidence="2 3">JR-1</strain>
    </source>
</reference>
<protein>
    <recommendedName>
        <fullName evidence="4">DUF1145 domain-containing protein</fullName>
    </recommendedName>
</protein>
<sequence length="92" mass="10385">MKVFWGLGKLLTLLFWLVVLVNLLMPFVNPLHLLVNLAGGVLASLHLLEAVFCFRSLRGRAHPWRDRLKILFFGVFHLQTLPAPTVSKASHA</sequence>
<dbReference type="InterPro" id="IPR009525">
    <property type="entry name" value="DUF1145"/>
</dbReference>
<dbReference type="GeneID" id="46427836"/>
<keyword evidence="1" id="KW-0472">Membrane</keyword>
<evidence type="ECO:0000256" key="1">
    <source>
        <dbReference type="SAM" id="Phobius"/>
    </source>
</evidence>
<dbReference type="Proteomes" id="UP000026913">
    <property type="component" value="Chromosome"/>
</dbReference>
<keyword evidence="1" id="KW-1133">Transmembrane helix</keyword>